<feature type="domain" description="Phosphatidic acid phosphatase type 2/haloperoxidase" evidence="2">
    <location>
        <begin position="274"/>
        <end position="399"/>
    </location>
</feature>
<dbReference type="AlphaFoldDB" id="A0A9X3S099"/>
<sequence length="409" mass="42775">MKRSLAVAALSCLALAATPAVGQTAQSDPALDWNQFLLGVQATPGVQPATVHATYELAIMHAALADAVVAIDHSAPPYLASVRNAPRGASTEAAADAAAHDSLVKLYPAQQAAIDQQYATALQRVPGGRARSQGIEVGQAVAAQILRSRNGDGSAATPPPFTPGTEPGAYQLTPPAFGQPVFTHWGAVKPFVLRKGDQFRPPAPPALTSAKAVAALEEVKALGALDGSTRTADQTQIGQFWNPPIWTAWNRIAEAAATGHHAGLSGDARAFAALNLTFADSVIAYYDAKYTYRLWRPVTAIRATSDPAWTPLSPTAADPSYPGAHGTISAAGEDILSAVYGNDFAFTLTSPALPGVERSFVSFSEAAQEASVSRIYNGNHTRVDQVAGENLGKAVANFVLGRERPSHNR</sequence>
<dbReference type="RefSeq" id="WP_270037669.1">
    <property type="nucleotide sequence ID" value="NZ_JAPDOD010000001.1"/>
</dbReference>
<proteinExistence type="predicted"/>
<dbReference type="InterPro" id="IPR036938">
    <property type="entry name" value="PAP2/HPO_sf"/>
</dbReference>
<dbReference type="Pfam" id="PF01569">
    <property type="entry name" value="PAP2"/>
    <property type="match status" value="1"/>
</dbReference>
<reference evidence="3" key="1">
    <citation type="submission" date="2022-10" db="EMBL/GenBank/DDBJ databases">
        <title>The WGS of Solirubrobacter ginsenosidimutans DSM 21036.</title>
        <authorList>
            <person name="Jiang Z."/>
        </authorList>
    </citation>
    <scope>NUCLEOTIDE SEQUENCE</scope>
    <source>
        <strain evidence="3">DSM 21036</strain>
    </source>
</reference>
<comment type="caution">
    <text evidence="3">The sequence shown here is derived from an EMBL/GenBank/DDBJ whole genome shotgun (WGS) entry which is preliminary data.</text>
</comment>
<dbReference type="Gene3D" id="1.10.606.20">
    <property type="match status" value="1"/>
</dbReference>
<dbReference type="EMBL" id="JAPDOD010000001">
    <property type="protein sequence ID" value="MDA0159016.1"/>
    <property type="molecule type" value="Genomic_DNA"/>
</dbReference>
<evidence type="ECO:0000313" key="3">
    <source>
        <dbReference type="EMBL" id="MDA0159016.1"/>
    </source>
</evidence>
<dbReference type="InterPro" id="IPR000326">
    <property type="entry name" value="PAP2/HPO"/>
</dbReference>
<evidence type="ECO:0000256" key="1">
    <source>
        <dbReference type="SAM" id="SignalP"/>
    </source>
</evidence>
<keyword evidence="4" id="KW-1185">Reference proteome</keyword>
<dbReference type="Proteomes" id="UP001149140">
    <property type="component" value="Unassembled WGS sequence"/>
</dbReference>
<dbReference type="InterPro" id="IPR052559">
    <property type="entry name" value="V-haloperoxidase"/>
</dbReference>
<dbReference type="PANTHER" id="PTHR34599:SF1">
    <property type="entry name" value="PHOSPHATIDIC ACID PHOSPHATASE TYPE 2_HALOPEROXIDASE DOMAIN-CONTAINING PROTEIN"/>
    <property type="match status" value="1"/>
</dbReference>
<feature type="signal peptide" evidence="1">
    <location>
        <begin position="1"/>
        <end position="22"/>
    </location>
</feature>
<feature type="chain" id="PRO_5040851241" evidence="1">
    <location>
        <begin position="23"/>
        <end position="409"/>
    </location>
</feature>
<accession>A0A9X3S099</accession>
<organism evidence="3 4">
    <name type="scientific">Solirubrobacter ginsenosidimutans</name>
    <dbReference type="NCBI Taxonomy" id="490573"/>
    <lineage>
        <taxon>Bacteria</taxon>
        <taxon>Bacillati</taxon>
        <taxon>Actinomycetota</taxon>
        <taxon>Thermoleophilia</taxon>
        <taxon>Solirubrobacterales</taxon>
        <taxon>Solirubrobacteraceae</taxon>
        <taxon>Solirubrobacter</taxon>
    </lineage>
</organism>
<dbReference type="PANTHER" id="PTHR34599">
    <property type="entry name" value="PEROXIDASE-RELATED"/>
    <property type="match status" value="1"/>
</dbReference>
<gene>
    <name evidence="3" type="ORF">OM076_01965</name>
</gene>
<evidence type="ECO:0000313" key="4">
    <source>
        <dbReference type="Proteomes" id="UP001149140"/>
    </source>
</evidence>
<name>A0A9X3S099_9ACTN</name>
<evidence type="ECO:0000259" key="2">
    <source>
        <dbReference type="Pfam" id="PF01569"/>
    </source>
</evidence>
<dbReference type="CDD" id="cd03398">
    <property type="entry name" value="PAP2_haloperoxidase"/>
    <property type="match status" value="1"/>
</dbReference>
<protein>
    <submittedName>
        <fullName evidence="3">Vanadium-dependent haloperoxidase</fullName>
    </submittedName>
</protein>
<dbReference type="SUPFAM" id="SSF48317">
    <property type="entry name" value="Acid phosphatase/Vanadium-dependent haloperoxidase"/>
    <property type="match status" value="1"/>
</dbReference>
<keyword evidence="1" id="KW-0732">Signal</keyword>